<accession>A0AAF0ZVX1</accession>
<sequence length="23" mass="2548">MSAKMRVLLGTNNGFRVPITSRV</sequence>
<proteinExistence type="predicted"/>
<evidence type="ECO:0000313" key="1">
    <source>
        <dbReference type="EMBL" id="WMV51768.1"/>
    </source>
</evidence>
<reference evidence="1" key="1">
    <citation type="submission" date="2023-08" db="EMBL/GenBank/DDBJ databases">
        <title>A de novo genome assembly of Solanum verrucosum Schlechtendal, a Mexican diploid species geographically isolated from the other diploid A-genome species in potato relatives.</title>
        <authorList>
            <person name="Hosaka K."/>
        </authorList>
    </citation>
    <scope>NUCLEOTIDE SEQUENCE</scope>
    <source>
        <tissue evidence="1">Young leaves</tissue>
    </source>
</reference>
<dbReference type="AlphaFoldDB" id="A0AAF0ZVX1"/>
<dbReference type="Proteomes" id="UP001234989">
    <property type="component" value="Chromosome 10"/>
</dbReference>
<dbReference type="EMBL" id="CP133621">
    <property type="protein sequence ID" value="WMV51768.1"/>
    <property type="molecule type" value="Genomic_DNA"/>
</dbReference>
<organism evidence="1 2">
    <name type="scientific">Solanum verrucosum</name>
    <dbReference type="NCBI Taxonomy" id="315347"/>
    <lineage>
        <taxon>Eukaryota</taxon>
        <taxon>Viridiplantae</taxon>
        <taxon>Streptophyta</taxon>
        <taxon>Embryophyta</taxon>
        <taxon>Tracheophyta</taxon>
        <taxon>Spermatophyta</taxon>
        <taxon>Magnoliopsida</taxon>
        <taxon>eudicotyledons</taxon>
        <taxon>Gunneridae</taxon>
        <taxon>Pentapetalae</taxon>
        <taxon>asterids</taxon>
        <taxon>lamiids</taxon>
        <taxon>Solanales</taxon>
        <taxon>Solanaceae</taxon>
        <taxon>Solanoideae</taxon>
        <taxon>Solaneae</taxon>
        <taxon>Solanum</taxon>
    </lineage>
</organism>
<protein>
    <submittedName>
        <fullName evidence="1">Uncharacterized protein</fullName>
    </submittedName>
</protein>
<name>A0AAF0ZVX1_SOLVR</name>
<evidence type="ECO:0000313" key="2">
    <source>
        <dbReference type="Proteomes" id="UP001234989"/>
    </source>
</evidence>
<gene>
    <name evidence="1" type="ORF">MTR67_045153</name>
</gene>
<keyword evidence="2" id="KW-1185">Reference proteome</keyword>